<dbReference type="STRING" id="92487.SAMN02745130_01508"/>
<gene>
    <name evidence="1" type="ORF">SAMN02745130_01508</name>
</gene>
<name>A0A1T4WE78_9GAMM</name>
<dbReference type="Proteomes" id="UP000190460">
    <property type="component" value="Unassembled WGS sequence"/>
</dbReference>
<evidence type="ECO:0000313" key="2">
    <source>
        <dbReference type="Proteomes" id="UP000190460"/>
    </source>
</evidence>
<dbReference type="OrthoDB" id="5623396at2"/>
<dbReference type="EMBL" id="FUYB01000005">
    <property type="protein sequence ID" value="SKA75328.1"/>
    <property type="molecule type" value="Genomic_DNA"/>
</dbReference>
<dbReference type="RefSeq" id="WP_143594291.1">
    <property type="nucleotide sequence ID" value="NZ_FUYB01000005.1"/>
</dbReference>
<evidence type="ECO:0000313" key="1">
    <source>
        <dbReference type="EMBL" id="SKA75328.1"/>
    </source>
</evidence>
<sequence length="137" mass="14885">MKVRTLKGMSRRFVGLGIVGGCLLVSSLSTVQAGWKLECVGRNPAWSVDVLPKSLQTRVGGKSAILPILAKSQAHGRHNRVAIKTKIRGANRSDRLDLTLTFTKSCRSSVNGKLMSFRAKGQFNQTSLSGCCRAIRQ</sequence>
<protein>
    <submittedName>
        <fullName evidence="1">Uncharacterized protein</fullName>
    </submittedName>
</protein>
<keyword evidence="2" id="KW-1185">Reference proteome</keyword>
<accession>A0A1T4WE78</accession>
<proteinExistence type="predicted"/>
<organism evidence="1 2">
    <name type="scientific">Thiothrix eikelboomii</name>
    <dbReference type="NCBI Taxonomy" id="92487"/>
    <lineage>
        <taxon>Bacteria</taxon>
        <taxon>Pseudomonadati</taxon>
        <taxon>Pseudomonadota</taxon>
        <taxon>Gammaproteobacteria</taxon>
        <taxon>Thiotrichales</taxon>
        <taxon>Thiotrichaceae</taxon>
        <taxon>Thiothrix</taxon>
    </lineage>
</organism>
<dbReference type="AlphaFoldDB" id="A0A1T4WE78"/>
<reference evidence="1 2" key="1">
    <citation type="submission" date="2017-02" db="EMBL/GenBank/DDBJ databases">
        <authorList>
            <person name="Peterson S.W."/>
        </authorList>
    </citation>
    <scope>NUCLEOTIDE SEQUENCE [LARGE SCALE GENOMIC DNA]</scope>
    <source>
        <strain evidence="1 2">ATCC 49788</strain>
    </source>
</reference>